<dbReference type="EMBL" id="CAEZTZ010000134">
    <property type="protein sequence ID" value="CAB4590066.1"/>
    <property type="molecule type" value="Genomic_DNA"/>
</dbReference>
<dbReference type="AlphaFoldDB" id="A0A6J7DAC9"/>
<dbReference type="EMBL" id="CAEZSG010000102">
    <property type="protein sequence ID" value="CAB4540341.1"/>
    <property type="molecule type" value="Genomic_DNA"/>
</dbReference>
<sequence length="101" mass="10869">MPEVRSTDASVDGSIDASFGPNVRNAVRARTADRYGVSAPETGFRIVRDASGHGLAGDRVAHEDHTSIESPDGKATVCDSRQRQFDISTNRFTHLPSLRSG</sequence>
<proteinExistence type="predicted"/>
<evidence type="ECO:0000313" key="2">
    <source>
        <dbReference type="EMBL" id="CAB4540341.1"/>
    </source>
</evidence>
<gene>
    <name evidence="2" type="ORF">UFOPK1413_00702</name>
    <name evidence="3" type="ORF">UFOPK1767_00894</name>
    <name evidence="4" type="ORF">UFOPK3339_00622</name>
</gene>
<feature type="region of interest" description="Disordered" evidence="1">
    <location>
        <begin position="1"/>
        <end position="20"/>
    </location>
</feature>
<evidence type="ECO:0000313" key="3">
    <source>
        <dbReference type="EMBL" id="CAB4590066.1"/>
    </source>
</evidence>
<reference evidence="4" key="1">
    <citation type="submission" date="2020-05" db="EMBL/GenBank/DDBJ databases">
        <authorList>
            <person name="Chiriac C."/>
            <person name="Salcher M."/>
            <person name="Ghai R."/>
            <person name="Kavagutti S V."/>
        </authorList>
    </citation>
    <scope>NUCLEOTIDE SEQUENCE</scope>
</reference>
<accession>A0A6J7DAC9</accession>
<name>A0A6J7DAC9_9ZZZZ</name>
<evidence type="ECO:0000256" key="1">
    <source>
        <dbReference type="SAM" id="MobiDB-lite"/>
    </source>
</evidence>
<dbReference type="EMBL" id="CAFBLF010000078">
    <property type="protein sequence ID" value="CAB4865399.1"/>
    <property type="molecule type" value="Genomic_DNA"/>
</dbReference>
<organism evidence="4">
    <name type="scientific">freshwater metagenome</name>
    <dbReference type="NCBI Taxonomy" id="449393"/>
    <lineage>
        <taxon>unclassified sequences</taxon>
        <taxon>metagenomes</taxon>
        <taxon>ecological metagenomes</taxon>
    </lineage>
</organism>
<evidence type="ECO:0000313" key="4">
    <source>
        <dbReference type="EMBL" id="CAB4865399.1"/>
    </source>
</evidence>
<protein>
    <submittedName>
        <fullName evidence="4">Unannotated protein</fullName>
    </submittedName>
</protein>